<name>A0A914KJP3_MELIC</name>
<organism evidence="1 2">
    <name type="scientific">Meloidogyne incognita</name>
    <name type="common">Southern root-knot nematode worm</name>
    <name type="synonym">Oxyuris incognita</name>
    <dbReference type="NCBI Taxonomy" id="6306"/>
    <lineage>
        <taxon>Eukaryota</taxon>
        <taxon>Metazoa</taxon>
        <taxon>Ecdysozoa</taxon>
        <taxon>Nematoda</taxon>
        <taxon>Chromadorea</taxon>
        <taxon>Rhabditida</taxon>
        <taxon>Tylenchina</taxon>
        <taxon>Tylenchomorpha</taxon>
        <taxon>Tylenchoidea</taxon>
        <taxon>Meloidogynidae</taxon>
        <taxon>Meloidogyninae</taxon>
        <taxon>Meloidogyne</taxon>
        <taxon>Meloidogyne incognita group</taxon>
    </lineage>
</organism>
<proteinExistence type="predicted"/>
<evidence type="ECO:0000313" key="2">
    <source>
        <dbReference type="WBParaSite" id="Minc3s00025g01605"/>
    </source>
</evidence>
<accession>A0A914KJP3</accession>
<reference evidence="2" key="1">
    <citation type="submission" date="2022-11" db="UniProtKB">
        <authorList>
            <consortium name="WormBaseParasite"/>
        </authorList>
    </citation>
    <scope>IDENTIFICATION</scope>
</reference>
<evidence type="ECO:0000313" key="1">
    <source>
        <dbReference type="Proteomes" id="UP000887563"/>
    </source>
</evidence>
<dbReference type="Proteomes" id="UP000887563">
    <property type="component" value="Unplaced"/>
</dbReference>
<dbReference type="WBParaSite" id="Minc3s00025g01605">
    <property type="protein sequence ID" value="Minc3s00025g01605"/>
    <property type="gene ID" value="Minc3s00025g01605"/>
</dbReference>
<sequence>MRSVWRSRALTINVHKSCVLSKQAEDKQLFAHVLSIRDRPCFRVYDWILLWHASSILRSVECLFFREVYRERARRTYRQIEGHLTIHHQPVLLHALRHLFPNLKEFMINLCIN</sequence>
<keyword evidence="1" id="KW-1185">Reference proteome</keyword>
<dbReference type="AlphaFoldDB" id="A0A914KJP3"/>
<protein>
    <submittedName>
        <fullName evidence="2">Uncharacterized protein</fullName>
    </submittedName>
</protein>